<evidence type="ECO:0000313" key="1">
    <source>
        <dbReference type="EMBL" id="SDF31354.1"/>
    </source>
</evidence>
<organism evidence="1 2">
    <name type="scientific">Bradyrhizobium brasilense</name>
    <dbReference type="NCBI Taxonomy" id="1419277"/>
    <lineage>
        <taxon>Bacteria</taxon>
        <taxon>Pseudomonadati</taxon>
        <taxon>Pseudomonadota</taxon>
        <taxon>Alphaproteobacteria</taxon>
        <taxon>Hyphomicrobiales</taxon>
        <taxon>Nitrobacteraceae</taxon>
        <taxon>Bradyrhizobium</taxon>
    </lineage>
</organism>
<dbReference type="AlphaFoldDB" id="A0A1G7K2U5"/>
<proteinExistence type="predicted"/>
<accession>A0A1G7K2U5</accession>
<dbReference type="EMBL" id="FMZW01000051">
    <property type="protein sequence ID" value="SDF31354.1"/>
    <property type="molecule type" value="Genomic_DNA"/>
</dbReference>
<name>A0A1G7K2U5_9BRAD</name>
<gene>
    <name evidence="1" type="ORF">SAMN05216337_105112</name>
</gene>
<reference evidence="1 2" key="1">
    <citation type="submission" date="2016-10" db="EMBL/GenBank/DDBJ databases">
        <authorList>
            <person name="de Groot N.N."/>
        </authorList>
    </citation>
    <scope>NUCLEOTIDE SEQUENCE [LARGE SCALE GENOMIC DNA]</scope>
    <source>
        <strain evidence="1 2">R5</strain>
    </source>
</reference>
<dbReference type="Proteomes" id="UP000199245">
    <property type="component" value="Unassembled WGS sequence"/>
</dbReference>
<evidence type="ECO:0000313" key="2">
    <source>
        <dbReference type="Proteomes" id="UP000199245"/>
    </source>
</evidence>
<protein>
    <submittedName>
        <fullName evidence="1">Uncharacterized protein</fullName>
    </submittedName>
</protein>
<sequence>MLQSARYYFDGVLNSVEIRTVPNRDVELPMIVRRGDFDVTHVLAAGKATEFTKRN</sequence>